<dbReference type="Gene3D" id="1.10.10.10">
    <property type="entry name" value="Winged helix-like DNA-binding domain superfamily/Winged helix DNA-binding domain"/>
    <property type="match status" value="1"/>
</dbReference>
<keyword evidence="8" id="KW-0132">Cell division</keyword>
<keyword evidence="4" id="KW-0238">DNA-binding</keyword>
<evidence type="ECO:0000256" key="2">
    <source>
        <dbReference type="ARBA" id="ARBA00022741"/>
    </source>
</evidence>
<feature type="binding site" evidence="5">
    <location>
        <begin position="181"/>
        <end position="188"/>
    </location>
    <ligand>
        <name>ATP</name>
        <dbReference type="ChEBI" id="CHEBI:30616"/>
    </ligand>
</feature>
<dbReference type="InterPro" id="IPR027417">
    <property type="entry name" value="P-loop_NTPase"/>
</dbReference>
<feature type="domain" description="FtsK" evidence="7">
    <location>
        <begin position="163"/>
        <end position="367"/>
    </location>
</feature>
<evidence type="ECO:0000256" key="3">
    <source>
        <dbReference type="ARBA" id="ARBA00022840"/>
    </source>
</evidence>
<keyword evidence="9" id="KW-1185">Reference proteome</keyword>
<dbReference type="InterPro" id="IPR036390">
    <property type="entry name" value="WH_DNA-bd_sf"/>
</dbReference>
<dbReference type="Proteomes" id="UP000071561">
    <property type="component" value="Chromosome"/>
</dbReference>
<accession>A0A127VD26</accession>
<evidence type="ECO:0000313" key="8">
    <source>
        <dbReference type="EMBL" id="AMP99131.1"/>
    </source>
</evidence>
<dbReference type="InterPro" id="IPR003593">
    <property type="entry name" value="AAA+_ATPase"/>
</dbReference>
<dbReference type="PATRIC" id="fig|188932.3.peg.2341"/>
<evidence type="ECO:0000259" key="7">
    <source>
        <dbReference type="PROSITE" id="PS50901"/>
    </source>
</evidence>
<dbReference type="SUPFAM" id="SSF46785">
    <property type="entry name" value="Winged helix' DNA-binding domain"/>
    <property type="match status" value="1"/>
</dbReference>
<proteinExistence type="inferred from homology"/>
<dbReference type="AlphaFoldDB" id="A0A127VD26"/>
<evidence type="ECO:0000256" key="5">
    <source>
        <dbReference type="PROSITE-ProRule" id="PRU00289"/>
    </source>
</evidence>
<dbReference type="GO" id="GO:0051301">
    <property type="term" value="P:cell division"/>
    <property type="evidence" value="ECO:0007669"/>
    <property type="project" value="UniProtKB-KW"/>
</dbReference>
<dbReference type="KEGG" id="pcm:AY601_2236"/>
<evidence type="ECO:0000313" key="9">
    <source>
        <dbReference type="Proteomes" id="UP000071561"/>
    </source>
</evidence>
<name>A0A127VD26_9SPHI</name>
<organism evidence="8 9">
    <name type="scientific">Pedobacter cryoconitis</name>
    <dbReference type="NCBI Taxonomy" id="188932"/>
    <lineage>
        <taxon>Bacteria</taxon>
        <taxon>Pseudomonadati</taxon>
        <taxon>Bacteroidota</taxon>
        <taxon>Sphingobacteriia</taxon>
        <taxon>Sphingobacteriales</taxon>
        <taxon>Sphingobacteriaceae</taxon>
        <taxon>Pedobacter</taxon>
    </lineage>
</organism>
<dbReference type="PROSITE" id="PS50901">
    <property type="entry name" value="FTSK"/>
    <property type="match status" value="1"/>
</dbReference>
<evidence type="ECO:0000256" key="6">
    <source>
        <dbReference type="SAM" id="MobiDB-lite"/>
    </source>
</evidence>
<reference evidence="8 9" key="1">
    <citation type="submission" date="2016-03" db="EMBL/GenBank/DDBJ databases">
        <title>Complete genome sequence of Pedobacter cryoconitis PAMC 27485.</title>
        <authorList>
            <person name="Lee J."/>
            <person name="Kim O.-S."/>
        </authorList>
    </citation>
    <scope>NUCLEOTIDE SEQUENCE [LARGE SCALE GENOMIC DNA]</scope>
    <source>
        <strain evidence="8 9">PAMC 27485</strain>
    </source>
</reference>
<dbReference type="PANTHER" id="PTHR22683">
    <property type="entry name" value="SPORULATION PROTEIN RELATED"/>
    <property type="match status" value="1"/>
</dbReference>
<dbReference type="SUPFAM" id="SSF52540">
    <property type="entry name" value="P-loop containing nucleoside triphosphate hydrolases"/>
    <property type="match status" value="1"/>
</dbReference>
<dbReference type="SMART" id="SM00382">
    <property type="entry name" value="AAA"/>
    <property type="match status" value="1"/>
</dbReference>
<dbReference type="GO" id="GO:0003677">
    <property type="term" value="F:DNA binding"/>
    <property type="evidence" value="ECO:0007669"/>
    <property type="project" value="UniProtKB-KW"/>
</dbReference>
<dbReference type="SMART" id="SM00843">
    <property type="entry name" value="Ftsk_gamma"/>
    <property type="match status" value="1"/>
</dbReference>
<comment type="similarity">
    <text evidence="1">Belongs to the FtsK/SpoIIIE/SftA family.</text>
</comment>
<sequence length="569" mass="63084">MDIENKPVEPFSEAEVHFGNFDPNLDLSSYVFPTLDLLENYADSTTIDAETIEINKNKIVETFSFSQIEIDAIRAIVGPSLTLYEFIPAPGARVSKIKSLKDDLALILAAEINIIGPIPGKGTMGIEVPHAAHAFVSIRSILATQEFQTCDFDLPIALGKTMGNDVSLIELTKLPHLLIAGATGQGKSVCLNAILFSLLYKKHPSQLKLVLIDTNNLELGLFRNIERHFLAKLPGETDAIVSDKLKAIVTLNGLVIELDQRYDLLNYAGVRQIKEYNQKFIERKLNPAENHRFLPFIVVVIDEFAELLTDNKEIELVISRLAQLGRAAGIHLIISTQRPSVKIITGIIKANFAGRIAFRVTSAIDSRTILDNSGAELLNGYGDMLLSTGTEIIHLQGAYTDTSEVDRLSEFIGNQRGYSSAYMLPEYRMMNTPTIDFNTDRIDPMFEDAARLIVMHQQGSTSLIQRKLKLGYNRAGQIIDQLEAAGIVGPFEGSKAREVSLQDGYALEMFLKSLRSGKQSPIIPKKIIVDEVDPDQTKNKSTNLVANPAPPGKLKSKSNKKSFWDWLFK</sequence>
<dbReference type="InterPro" id="IPR041027">
    <property type="entry name" value="FtsK_alpha"/>
</dbReference>
<dbReference type="InterPro" id="IPR036388">
    <property type="entry name" value="WH-like_DNA-bd_sf"/>
</dbReference>
<dbReference type="GO" id="GO:0005524">
    <property type="term" value="F:ATP binding"/>
    <property type="evidence" value="ECO:0007669"/>
    <property type="project" value="UniProtKB-UniRule"/>
</dbReference>
<dbReference type="Gene3D" id="3.40.50.300">
    <property type="entry name" value="P-loop containing nucleotide triphosphate hydrolases"/>
    <property type="match status" value="1"/>
</dbReference>
<evidence type="ECO:0000256" key="4">
    <source>
        <dbReference type="ARBA" id="ARBA00023125"/>
    </source>
</evidence>
<dbReference type="OrthoDB" id="9807790at2"/>
<dbReference type="PANTHER" id="PTHR22683:SF41">
    <property type="entry name" value="DNA TRANSLOCASE FTSK"/>
    <property type="match status" value="1"/>
</dbReference>
<evidence type="ECO:0000256" key="1">
    <source>
        <dbReference type="ARBA" id="ARBA00006474"/>
    </source>
</evidence>
<keyword evidence="8" id="KW-0131">Cell cycle</keyword>
<dbReference type="InterPro" id="IPR050206">
    <property type="entry name" value="FtsK/SpoIIIE/SftA"/>
</dbReference>
<dbReference type="Pfam" id="PF09397">
    <property type="entry name" value="FtsK_gamma"/>
    <property type="match status" value="1"/>
</dbReference>
<dbReference type="InterPro" id="IPR018541">
    <property type="entry name" value="Ftsk_gamma"/>
</dbReference>
<keyword evidence="3 5" id="KW-0067">ATP-binding</keyword>
<dbReference type="InterPro" id="IPR002543">
    <property type="entry name" value="FtsK_dom"/>
</dbReference>
<dbReference type="Pfam" id="PF01580">
    <property type="entry name" value="FtsK_SpoIIIE"/>
    <property type="match status" value="1"/>
</dbReference>
<feature type="region of interest" description="Disordered" evidence="6">
    <location>
        <begin position="537"/>
        <end position="559"/>
    </location>
</feature>
<dbReference type="Gene3D" id="3.30.980.40">
    <property type="match status" value="1"/>
</dbReference>
<dbReference type="EMBL" id="CP014504">
    <property type="protein sequence ID" value="AMP99131.1"/>
    <property type="molecule type" value="Genomic_DNA"/>
</dbReference>
<protein>
    <submittedName>
        <fullName evidence="8">Cell division protein FtsK</fullName>
    </submittedName>
</protein>
<gene>
    <name evidence="8" type="ORF">AY601_2236</name>
</gene>
<keyword evidence="2 5" id="KW-0547">Nucleotide-binding</keyword>
<dbReference type="Pfam" id="PF17854">
    <property type="entry name" value="FtsK_alpha"/>
    <property type="match status" value="1"/>
</dbReference>